<evidence type="ECO:0000256" key="3">
    <source>
        <dbReference type="ARBA" id="ARBA00022989"/>
    </source>
</evidence>
<evidence type="ECO:0000256" key="5">
    <source>
        <dbReference type="SAM" id="Phobius"/>
    </source>
</evidence>
<comment type="subcellular location">
    <subcellularLocation>
        <location evidence="1">Membrane</location>
        <topology evidence="1">Multi-pass membrane protein</topology>
    </subcellularLocation>
</comment>
<feature type="transmembrane region" description="Helical" evidence="5">
    <location>
        <begin position="102"/>
        <end position="118"/>
    </location>
</feature>
<dbReference type="RefSeq" id="WP_271920520.1">
    <property type="nucleotide sequence ID" value="NZ_JAQNDO010000001.1"/>
</dbReference>
<feature type="transmembrane region" description="Helical" evidence="5">
    <location>
        <begin position="78"/>
        <end position="96"/>
    </location>
</feature>
<evidence type="ECO:0000256" key="2">
    <source>
        <dbReference type="ARBA" id="ARBA00022692"/>
    </source>
</evidence>
<dbReference type="EMBL" id="JAQNDO010000001">
    <property type="protein sequence ID" value="MDC0744225.1"/>
    <property type="molecule type" value="Genomic_DNA"/>
</dbReference>
<evidence type="ECO:0000256" key="4">
    <source>
        <dbReference type="ARBA" id="ARBA00023136"/>
    </source>
</evidence>
<dbReference type="InterPro" id="IPR032808">
    <property type="entry name" value="DoxX"/>
</dbReference>
<reference evidence="6 7" key="1">
    <citation type="submission" date="2022-11" db="EMBL/GenBank/DDBJ databases">
        <title>Minimal conservation of predation-associated metabolite biosynthetic gene clusters underscores biosynthetic potential of Myxococcota including descriptions for ten novel species: Archangium lansinium sp. nov., Myxococcus landrumus sp. nov., Nannocystis bai.</title>
        <authorList>
            <person name="Ahearne A."/>
            <person name="Stevens C."/>
            <person name="Dowd S."/>
        </authorList>
    </citation>
    <scope>NUCLEOTIDE SEQUENCE [LARGE SCALE GENOMIC DNA]</scope>
    <source>
        <strain evidence="6 7">RJM3</strain>
    </source>
</reference>
<evidence type="ECO:0000256" key="1">
    <source>
        <dbReference type="ARBA" id="ARBA00004141"/>
    </source>
</evidence>
<keyword evidence="4 5" id="KW-0472">Membrane</keyword>
<keyword evidence="2 5" id="KW-0812">Transmembrane</keyword>
<evidence type="ECO:0000313" key="6">
    <source>
        <dbReference type="EMBL" id="MDC0744225.1"/>
    </source>
</evidence>
<dbReference type="Proteomes" id="UP001221411">
    <property type="component" value="Unassembled WGS sequence"/>
</dbReference>
<keyword evidence="3 5" id="KW-1133">Transmembrane helix</keyword>
<accession>A0ABT5EQW7</accession>
<sequence>MAETSAGSRKLTIAGWALSGLVALFMGGVSAAGKFIQPPPPGVLETAQHLGLPIEKYPAIGIVEIACVVLFLIPRTAFVGAILIAAYLGGATAIHVRVSDPWFMPPLMGVLAWVGYGLRRPDVIRAAFASPTKKAD</sequence>
<comment type="caution">
    <text evidence="6">The sequence shown here is derived from an EMBL/GenBank/DDBJ whole genome shotgun (WGS) entry which is preliminary data.</text>
</comment>
<keyword evidence="7" id="KW-1185">Reference proteome</keyword>
<dbReference type="Pfam" id="PF13564">
    <property type="entry name" value="DoxX_2"/>
    <property type="match status" value="1"/>
</dbReference>
<name>A0ABT5EQW7_9BACT</name>
<organism evidence="6 7">
    <name type="scientific">Polyangium mundeleinium</name>
    <dbReference type="NCBI Taxonomy" id="2995306"/>
    <lineage>
        <taxon>Bacteria</taxon>
        <taxon>Pseudomonadati</taxon>
        <taxon>Myxococcota</taxon>
        <taxon>Polyangia</taxon>
        <taxon>Polyangiales</taxon>
        <taxon>Polyangiaceae</taxon>
        <taxon>Polyangium</taxon>
    </lineage>
</organism>
<gene>
    <name evidence="6" type="ORF">POL67_23035</name>
</gene>
<evidence type="ECO:0000313" key="7">
    <source>
        <dbReference type="Proteomes" id="UP001221411"/>
    </source>
</evidence>
<protein>
    <submittedName>
        <fullName evidence="6">DoxX family protein</fullName>
    </submittedName>
</protein>
<feature type="transmembrane region" description="Helical" evidence="5">
    <location>
        <begin position="56"/>
        <end position="73"/>
    </location>
</feature>
<proteinExistence type="predicted"/>